<reference evidence="9" key="1">
    <citation type="journal article" date="2019" name="Int. J. Syst. Evol. Microbiol.">
        <title>The Global Catalogue of Microorganisms (GCM) 10K type strain sequencing project: providing services to taxonomists for standard genome sequencing and annotation.</title>
        <authorList>
            <consortium name="The Broad Institute Genomics Platform"/>
            <consortium name="The Broad Institute Genome Sequencing Center for Infectious Disease"/>
            <person name="Wu L."/>
            <person name="Ma J."/>
        </authorList>
    </citation>
    <scope>NUCLEOTIDE SEQUENCE [LARGE SCALE GENOMIC DNA]</scope>
    <source>
        <strain evidence="9">KCTC 52141</strain>
    </source>
</reference>
<evidence type="ECO:0000256" key="1">
    <source>
        <dbReference type="ARBA" id="ARBA00004442"/>
    </source>
</evidence>
<protein>
    <submittedName>
        <fullName evidence="8">TonB-dependent receptor</fullName>
    </submittedName>
</protein>
<feature type="domain" description="TonB-dependent receptor-like beta-barrel" evidence="6">
    <location>
        <begin position="455"/>
        <end position="910"/>
    </location>
</feature>
<evidence type="ECO:0000259" key="7">
    <source>
        <dbReference type="Pfam" id="PF07715"/>
    </source>
</evidence>
<dbReference type="Pfam" id="PF00593">
    <property type="entry name" value="TonB_dep_Rec_b-barrel"/>
    <property type="match status" value="1"/>
</dbReference>
<dbReference type="SUPFAM" id="SSF56935">
    <property type="entry name" value="Porins"/>
    <property type="match status" value="1"/>
</dbReference>
<sequence length="944" mass="102504">MKQAKKLLLPSAISCVIAGFAPIAFAQSDAVQEPALEEVVVTGIRASLINSMAIKEDASSIVEALSPEDIGKLPDSSIAESLARLPGLAGERVNGRTSGISVRGFNEDYVATTMNGRELLGIGDNRGVEYDLYPSEIISGAVVYKSPDATLMSQGLGGVVDLRTLRPLERDRIISFNGTYEMNGLESGNPDYDDTGHRLAFTYSDKFVDDTLGFALSLATTETPSQEQQVRVWGYPETGTGDQQAYFADGSLVEPGTYVAGGHDSFARSAVLERDTVSAVVQYEPVEDLTITADALYIDFKESKVFRGLEEGGPIWGSTNWTANTVDDGLVTSGQWDGFHSVIRNDGEVKDGDLSAFGLNVAYALNDIWSLELDVAHSESSKDLINIESYSGVGRGSTTTQGDPAARAWNMTGDFGIMYTDHPSIEMPDYTDPDVIRLAGPQAWGGAIAPLVGGNTNAQDGFVNYPSFEEELDTLRLSATAELDIPFLESVEFGAHYSDRRKSKINYGAFLVAPGYDDNLSAEAQGDIAVPEEYVVGETDLSFLGLGNMLAYDGVGLYRAGVYREIDATGFETARLGDTYTVNEEVTTLYTRLDFAAGIMTGNVGVQVISTDQSASGFDTYTGEDGTVVATPVTDGTDYTKVLPSLNTNFQLTDDQVVRFGLSKTMSRARLDEMRPNNTIGFSFNDAARLSDDPENSAWSGSSGNPELQPIEANQLDLSYEYYFADDGYVAAAYFYKDLKNWHINEKALTDFTPYIVEGYHDNGIDELKSTQGFTSSVVEAGSGHVKGYELQASLPFHLFSDWLDGFGIIASATNLDGEITYEGNDSRIPGLSENIYQATFFYEKNGFEFRVSGRKRDEYLTEFYGTSLALTPTIDQGAELVDAQIGFDFGAAGIESLDGLTITLQGQNLTDEDTFSAAEDDTRRVNTYQHFGPNYLLGVNYTF</sequence>
<evidence type="ECO:0000256" key="3">
    <source>
        <dbReference type="ARBA" id="ARBA00023237"/>
    </source>
</evidence>
<feature type="chain" id="PRO_5045416273" evidence="5">
    <location>
        <begin position="27"/>
        <end position="944"/>
    </location>
</feature>
<dbReference type="Gene3D" id="2.40.170.20">
    <property type="entry name" value="TonB-dependent receptor, beta-barrel domain"/>
    <property type="match status" value="1"/>
</dbReference>
<dbReference type="PANTHER" id="PTHR40980:SF3">
    <property type="entry name" value="TONB-DEPENDENT RECEPTOR-LIKE BETA-BARREL DOMAIN-CONTAINING PROTEIN"/>
    <property type="match status" value="1"/>
</dbReference>
<evidence type="ECO:0000256" key="2">
    <source>
        <dbReference type="ARBA" id="ARBA00023136"/>
    </source>
</evidence>
<evidence type="ECO:0000313" key="8">
    <source>
        <dbReference type="EMBL" id="MFC3156931.1"/>
    </source>
</evidence>
<keyword evidence="3" id="KW-0998">Cell outer membrane</keyword>
<gene>
    <name evidence="8" type="ORF">ACFOEB_17110</name>
</gene>
<evidence type="ECO:0000259" key="6">
    <source>
        <dbReference type="Pfam" id="PF00593"/>
    </source>
</evidence>
<dbReference type="PANTHER" id="PTHR40980">
    <property type="entry name" value="PLUG DOMAIN-CONTAINING PROTEIN"/>
    <property type="match status" value="1"/>
</dbReference>
<dbReference type="Gene3D" id="2.170.130.10">
    <property type="entry name" value="TonB-dependent receptor, plug domain"/>
    <property type="match status" value="1"/>
</dbReference>
<dbReference type="InterPro" id="IPR036942">
    <property type="entry name" value="Beta-barrel_TonB_sf"/>
</dbReference>
<feature type="domain" description="TonB-dependent receptor plug" evidence="7">
    <location>
        <begin position="55"/>
        <end position="159"/>
    </location>
</feature>
<comment type="similarity">
    <text evidence="4">Belongs to the TonB-dependent receptor family.</text>
</comment>
<dbReference type="InterPro" id="IPR000531">
    <property type="entry name" value="Beta-barrel_TonB"/>
</dbReference>
<dbReference type="InterPro" id="IPR010104">
    <property type="entry name" value="TonB_rcpt_bac"/>
</dbReference>
<evidence type="ECO:0000256" key="4">
    <source>
        <dbReference type="RuleBase" id="RU003357"/>
    </source>
</evidence>
<dbReference type="InterPro" id="IPR012910">
    <property type="entry name" value="Plug_dom"/>
</dbReference>
<dbReference type="InterPro" id="IPR037066">
    <property type="entry name" value="Plug_dom_sf"/>
</dbReference>
<organism evidence="8 9">
    <name type="scientific">Gilvimarinus japonicus</name>
    <dbReference type="NCBI Taxonomy" id="1796469"/>
    <lineage>
        <taxon>Bacteria</taxon>
        <taxon>Pseudomonadati</taxon>
        <taxon>Pseudomonadota</taxon>
        <taxon>Gammaproteobacteria</taxon>
        <taxon>Cellvibrionales</taxon>
        <taxon>Cellvibrionaceae</taxon>
        <taxon>Gilvimarinus</taxon>
    </lineage>
</organism>
<accession>A0ABV7HVS5</accession>
<dbReference type="RefSeq" id="WP_382418420.1">
    <property type="nucleotide sequence ID" value="NZ_AP031500.1"/>
</dbReference>
<feature type="signal peptide" evidence="5">
    <location>
        <begin position="1"/>
        <end position="26"/>
    </location>
</feature>
<proteinExistence type="inferred from homology"/>
<keyword evidence="2 4" id="KW-0472">Membrane</keyword>
<name>A0ABV7HVS5_9GAMM</name>
<evidence type="ECO:0000313" key="9">
    <source>
        <dbReference type="Proteomes" id="UP001595548"/>
    </source>
</evidence>
<keyword evidence="8" id="KW-0675">Receptor</keyword>
<comment type="subcellular location">
    <subcellularLocation>
        <location evidence="1 4">Cell outer membrane</location>
    </subcellularLocation>
</comment>
<dbReference type="NCBIfam" id="TIGR01782">
    <property type="entry name" value="TonB-Xanth-Caul"/>
    <property type="match status" value="1"/>
</dbReference>
<evidence type="ECO:0000256" key="5">
    <source>
        <dbReference type="SAM" id="SignalP"/>
    </source>
</evidence>
<keyword evidence="5" id="KW-0732">Signal</keyword>
<dbReference type="Pfam" id="PF07715">
    <property type="entry name" value="Plug"/>
    <property type="match status" value="1"/>
</dbReference>
<keyword evidence="4" id="KW-0798">TonB box</keyword>
<comment type="caution">
    <text evidence="8">The sequence shown here is derived from an EMBL/GenBank/DDBJ whole genome shotgun (WGS) entry which is preliminary data.</text>
</comment>
<dbReference type="EMBL" id="JBHRTL010000031">
    <property type="protein sequence ID" value="MFC3156931.1"/>
    <property type="molecule type" value="Genomic_DNA"/>
</dbReference>
<dbReference type="Proteomes" id="UP001595548">
    <property type="component" value="Unassembled WGS sequence"/>
</dbReference>
<keyword evidence="9" id="KW-1185">Reference proteome</keyword>